<name>A0A362WZA3_9FLAO</name>
<reference evidence="2 3" key="1">
    <citation type="submission" date="2018-02" db="EMBL/GenBank/DDBJ databases">
        <title>Genomic Encyclopedia of Archaeal and Bacterial Type Strains, Phase II (KMG-II): from individual species to whole genera.</title>
        <authorList>
            <person name="Goeker M."/>
        </authorList>
    </citation>
    <scope>NUCLEOTIDE SEQUENCE [LARGE SCALE GENOMIC DNA]</scope>
    <source>
        <strain evidence="2 3">DSM 21165</strain>
    </source>
</reference>
<dbReference type="EMBL" id="PVEO01000005">
    <property type="protein sequence ID" value="PQV48185.1"/>
    <property type="molecule type" value="Genomic_DNA"/>
</dbReference>
<evidence type="ECO:0000313" key="2">
    <source>
        <dbReference type="EMBL" id="PQV48185.1"/>
    </source>
</evidence>
<proteinExistence type="predicted"/>
<feature type="transmembrane region" description="Helical" evidence="1">
    <location>
        <begin position="56"/>
        <end position="74"/>
    </location>
</feature>
<keyword evidence="1" id="KW-1133">Transmembrane helix</keyword>
<dbReference type="AlphaFoldDB" id="A0A362WZA3"/>
<accession>A0A362WZA3</accession>
<keyword evidence="1" id="KW-0472">Membrane</keyword>
<evidence type="ECO:0000256" key="1">
    <source>
        <dbReference type="SAM" id="Phobius"/>
    </source>
</evidence>
<comment type="caution">
    <text evidence="2">The sequence shown here is derived from an EMBL/GenBank/DDBJ whole genome shotgun (WGS) entry which is preliminary data.</text>
</comment>
<evidence type="ECO:0000313" key="3">
    <source>
        <dbReference type="Proteomes" id="UP000251545"/>
    </source>
</evidence>
<dbReference type="RefSeq" id="WP_105473675.1">
    <property type="nucleotide sequence ID" value="NZ_PVEO01000005.1"/>
</dbReference>
<organism evidence="2 3">
    <name type="scientific">Jejuia pallidilutea</name>
    <dbReference type="NCBI Taxonomy" id="504487"/>
    <lineage>
        <taxon>Bacteria</taxon>
        <taxon>Pseudomonadati</taxon>
        <taxon>Bacteroidota</taxon>
        <taxon>Flavobacteriia</taxon>
        <taxon>Flavobacteriales</taxon>
        <taxon>Flavobacteriaceae</taxon>
        <taxon>Jejuia</taxon>
    </lineage>
</organism>
<gene>
    <name evidence="2" type="ORF">CLV33_10531</name>
</gene>
<protein>
    <submittedName>
        <fullName evidence="2">Uncharacterized protein</fullName>
    </submittedName>
</protein>
<dbReference type="Proteomes" id="UP000251545">
    <property type="component" value="Unassembled WGS sequence"/>
</dbReference>
<keyword evidence="1" id="KW-0812">Transmembrane</keyword>
<sequence length="167" mass="19126">MKNSNQQNKDISKLHKEKLGMDIPNDFFAKSKQTILNKVIQEEQPRQTIFWLRPMIAYPIAASIVLAIALTLWMQNKDIDTTEQITNTETIKTISPDMLDGDFLTSSLLISESEMDTYLNSYLITNVVIEAELSQQELENIFINSILIEDSLINTYLNKSLIENIVL</sequence>